<dbReference type="RefSeq" id="WP_343187020.1">
    <property type="nucleotide sequence ID" value="NZ_JBCITM010000020.1"/>
</dbReference>
<dbReference type="Pfam" id="PF01381">
    <property type="entry name" value="HTH_3"/>
    <property type="match status" value="1"/>
</dbReference>
<dbReference type="SUPFAM" id="SSF47413">
    <property type="entry name" value="lambda repressor-like DNA-binding domains"/>
    <property type="match status" value="1"/>
</dbReference>
<dbReference type="Pfam" id="PF13614">
    <property type="entry name" value="AAA_31"/>
    <property type="match status" value="1"/>
</dbReference>
<dbReference type="SUPFAM" id="SSF52540">
    <property type="entry name" value="P-loop containing nucleoside triphosphate hydrolases"/>
    <property type="match status" value="1"/>
</dbReference>
<dbReference type="Gene3D" id="1.10.260.40">
    <property type="entry name" value="lambda repressor-like DNA-binding domains"/>
    <property type="match status" value="1"/>
</dbReference>
<sequence length="325" mass="37022">MKSRVLNEVLRKRRLDVDFTQQDLSSMSGVNISIIKALETGRSDTTYENISKLCEALKIPISEVYLEDFRETKVITVANNKGGSGKTSVVASLGYCLSEINENRVLLIDGDMQMNLSYSYNVERNDRLNLYEAIIQESPLTEYIVNTEFQNIDIIISDFNMATIEMILFTKTLRETIFKRILQPVIDMGTYDYIIIDTNPTLGILNFNILNASDYIIVPVEMSAFGILGLEILTKFIRQAQDINQNLAIAGVLRTKVDKRELITTEAENVLIDVFGNKIFDTYIPIDTNVKKSQWEQIPLNVFSENSRANKQYQNLAKEVSRIVK</sequence>
<dbReference type="InterPro" id="IPR025669">
    <property type="entry name" value="AAA_dom"/>
</dbReference>
<accession>A0ABU9W065</accession>
<dbReference type="EMBL" id="JBCITM010000020">
    <property type="protein sequence ID" value="MEN1761734.1"/>
    <property type="molecule type" value="Genomic_DNA"/>
</dbReference>
<evidence type="ECO:0000313" key="3">
    <source>
        <dbReference type="Proteomes" id="UP001407405"/>
    </source>
</evidence>
<evidence type="ECO:0000259" key="1">
    <source>
        <dbReference type="PROSITE" id="PS50943"/>
    </source>
</evidence>
<dbReference type="InterPro" id="IPR027417">
    <property type="entry name" value="P-loop_NTPase"/>
</dbReference>
<comment type="caution">
    <text evidence="2">The sequence shown here is derived from an EMBL/GenBank/DDBJ whole genome shotgun (WGS) entry which is preliminary data.</text>
</comment>
<dbReference type="PANTHER" id="PTHR13696">
    <property type="entry name" value="P-LOOP CONTAINING NUCLEOSIDE TRIPHOSPHATE HYDROLASE"/>
    <property type="match status" value="1"/>
</dbReference>
<dbReference type="CDD" id="cd02042">
    <property type="entry name" value="ParAB_family"/>
    <property type="match status" value="1"/>
</dbReference>
<dbReference type="InterPro" id="IPR010982">
    <property type="entry name" value="Lambda_DNA-bd_dom_sf"/>
</dbReference>
<dbReference type="Gene3D" id="3.40.50.300">
    <property type="entry name" value="P-loop containing nucleotide triphosphate hydrolases"/>
    <property type="match status" value="1"/>
</dbReference>
<dbReference type="CDD" id="cd00093">
    <property type="entry name" value="HTH_XRE"/>
    <property type="match status" value="1"/>
</dbReference>
<dbReference type="InterPro" id="IPR050678">
    <property type="entry name" value="DNA_Partitioning_ATPase"/>
</dbReference>
<feature type="domain" description="HTH cro/C1-type" evidence="1">
    <location>
        <begin position="10"/>
        <end position="64"/>
    </location>
</feature>
<gene>
    <name evidence="2" type="ORF">AAIG11_14705</name>
</gene>
<name>A0ABU9W065_9CLOT</name>
<keyword evidence="3" id="KW-1185">Reference proteome</keyword>
<dbReference type="SMART" id="SM00530">
    <property type="entry name" value="HTH_XRE"/>
    <property type="match status" value="1"/>
</dbReference>
<dbReference type="PROSITE" id="PS50943">
    <property type="entry name" value="HTH_CROC1"/>
    <property type="match status" value="1"/>
</dbReference>
<reference evidence="2 3" key="1">
    <citation type="submission" date="2024-04" db="EMBL/GenBank/DDBJ databases">
        <title>Genome sequencing and metabolic network reconstruction of aminoacids and betaine degradation by Anoxynatronum sibiricum.</title>
        <authorList>
            <person name="Detkova E.N."/>
            <person name="Boltjanskaja Y.V."/>
            <person name="Mardanov A.V."/>
            <person name="Kevbrin V."/>
        </authorList>
    </citation>
    <scope>NUCLEOTIDE SEQUENCE [LARGE SCALE GENOMIC DNA]</scope>
    <source>
        <strain evidence="2 3">Z-7981</strain>
    </source>
</reference>
<dbReference type="PANTHER" id="PTHR13696:SF99">
    <property type="entry name" value="COBYRINIC ACID AC-DIAMIDE SYNTHASE"/>
    <property type="match status" value="1"/>
</dbReference>
<evidence type="ECO:0000313" key="2">
    <source>
        <dbReference type="EMBL" id="MEN1761734.1"/>
    </source>
</evidence>
<dbReference type="Proteomes" id="UP001407405">
    <property type="component" value="Unassembled WGS sequence"/>
</dbReference>
<organism evidence="2 3">
    <name type="scientific">Anoxynatronum sibiricum</name>
    <dbReference type="NCBI Taxonomy" id="210623"/>
    <lineage>
        <taxon>Bacteria</taxon>
        <taxon>Bacillati</taxon>
        <taxon>Bacillota</taxon>
        <taxon>Clostridia</taxon>
        <taxon>Eubacteriales</taxon>
        <taxon>Clostridiaceae</taxon>
        <taxon>Anoxynatronum</taxon>
    </lineage>
</organism>
<proteinExistence type="predicted"/>
<dbReference type="InterPro" id="IPR001387">
    <property type="entry name" value="Cro/C1-type_HTH"/>
</dbReference>
<protein>
    <submittedName>
        <fullName evidence="2">AAA family ATPase</fullName>
    </submittedName>
</protein>